<dbReference type="PANTHER" id="PTHR32305:SF15">
    <property type="entry name" value="PROTEIN RHSA-RELATED"/>
    <property type="match status" value="1"/>
</dbReference>
<gene>
    <name evidence="1" type="ORF">ACFSTE_12170</name>
</gene>
<evidence type="ECO:0000313" key="1">
    <source>
        <dbReference type="EMBL" id="MFD2591584.1"/>
    </source>
</evidence>
<name>A0ABW5N9M2_9FLAO</name>
<dbReference type="Gene3D" id="2.180.10.10">
    <property type="entry name" value="RHS repeat-associated core"/>
    <property type="match status" value="2"/>
</dbReference>
<protein>
    <submittedName>
        <fullName evidence="1">RHS repeat domain-containing protein</fullName>
    </submittedName>
</protein>
<dbReference type="Proteomes" id="UP001597459">
    <property type="component" value="Unassembled WGS sequence"/>
</dbReference>
<reference evidence="2" key="1">
    <citation type="journal article" date="2019" name="Int. J. Syst. Evol. Microbiol.">
        <title>The Global Catalogue of Microorganisms (GCM) 10K type strain sequencing project: providing services to taxonomists for standard genome sequencing and annotation.</title>
        <authorList>
            <consortium name="The Broad Institute Genomics Platform"/>
            <consortium name="The Broad Institute Genome Sequencing Center for Infectious Disease"/>
            <person name="Wu L."/>
            <person name="Ma J."/>
        </authorList>
    </citation>
    <scope>NUCLEOTIDE SEQUENCE [LARGE SCALE GENOMIC DNA]</scope>
    <source>
        <strain evidence="2">KCTC 42423</strain>
    </source>
</reference>
<sequence>PPEGVDRFTDTELQASDASGESLNSRINQHRTNDIARENSSLLPAHELLTKYRYNSLNQLVWQKTPDGGITRFAYDELGRIIASQNANQVAANQFSYTTYDALGRIVEAGALTPTVGISIREKTGTLVYTATGNVVSTRVEDQYPQNISRDRVEVTRTRYNDLSIGAAEIFETVSDQSTYRSTTRNRVAGIYYYDQYSSTTLERQYDHAIFYHYDIHGNVKELVQHDKQMALTLDDPTSGMKRTQYEYDLISGNVHRVTYQKGKADQFIHQYRYDADNRIVGVSTSDNGRIWEEDARYAYFSHGPLARTVLGSRQVQGLDYAYTLQGWLKGVNGESLDPTADMGGDGSSTSDVAKDALGYSLSYYEGDYQSIGTTTGSSFVYSNSPGLESTKNLYNGNIKQMVTSLIDNNESMLSTQINHYEYDQLNRIKKMQGSQLTGMTVTPSYHSSYSYDKNGNLQQLHRATVNSQGSVVDMDALQYTYKTVTDPETGQQVRSNQLSHVDDAIAGSTFNDLSDQNPGNYSYDAIGQLIEDKQEGIRNIEWRVDGKVKKIHKSNGTEVSFYYDGLGNRIGKRVLPENKTTLY</sequence>
<dbReference type="InterPro" id="IPR006530">
    <property type="entry name" value="YD"/>
</dbReference>
<keyword evidence="2" id="KW-1185">Reference proteome</keyword>
<dbReference type="PANTHER" id="PTHR32305">
    <property type="match status" value="1"/>
</dbReference>
<evidence type="ECO:0000313" key="2">
    <source>
        <dbReference type="Proteomes" id="UP001597459"/>
    </source>
</evidence>
<dbReference type="EMBL" id="JBHULX010000021">
    <property type="protein sequence ID" value="MFD2591584.1"/>
    <property type="molecule type" value="Genomic_DNA"/>
</dbReference>
<comment type="caution">
    <text evidence="1">The sequence shown here is derived from an EMBL/GenBank/DDBJ whole genome shotgun (WGS) entry which is preliminary data.</text>
</comment>
<proteinExistence type="predicted"/>
<dbReference type="NCBIfam" id="TIGR01643">
    <property type="entry name" value="YD_repeat_2x"/>
    <property type="match status" value="1"/>
</dbReference>
<feature type="non-terminal residue" evidence="1">
    <location>
        <position position="1"/>
    </location>
</feature>
<accession>A0ABW5N9M2</accession>
<dbReference type="RefSeq" id="WP_378298162.1">
    <property type="nucleotide sequence ID" value="NZ_JBHULX010000021.1"/>
</dbReference>
<feature type="non-terminal residue" evidence="1">
    <location>
        <position position="584"/>
    </location>
</feature>
<organism evidence="1 2">
    <name type="scientific">Aquimarina hainanensis</name>
    <dbReference type="NCBI Taxonomy" id="1578017"/>
    <lineage>
        <taxon>Bacteria</taxon>
        <taxon>Pseudomonadati</taxon>
        <taxon>Bacteroidota</taxon>
        <taxon>Flavobacteriia</taxon>
        <taxon>Flavobacteriales</taxon>
        <taxon>Flavobacteriaceae</taxon>
        <taxon>Aquimarina</taxon>
    </lineage>
</organism>
<dbReference type="InterPro" id="IPR050708">
    <property type="entry name" value="T6SS_VgrG/RHS"/>
</dbReference>